<dbReference type="AlphaFoldDB" id="A0A9X2DPW3"/>
<evidence type="ECO:0000313" key="1">
    <source>
        <dbReference type="EMBL" id="MCM3714896.1"/>
    </source>
</evidence>
<reference evidence="1" key="1">
    <citation type="submission" date="2022-05" db="EMBL/GenBank/DDBJ databases">
        <title>Comparative Genomics of Spacecraft Associated Microbes.</title>
        <authorList>
            <person name="Tran M.T."/>
            <person name="Wright A."/>
            <person name="Seuylemezian A."/>
            <person name="Eisen J."/>
            <person name="Coil D."/>
        </authorList>
    </citation>
    <scope>NUCLEOTIDE SEQUENCE</scope>
    <source>
        <strain evidence="1">214.1.1</strain>
    </source>
</reference>
<dbReference type="Proteomes" id="UP001139179">
    <property type="component" value="Unassembled WGS sequence"/>
</dbReference>
<organism evidence="1 2">
    <name type="scientific">Halalkalibacter oceani</name>
    <dbReference type="NCBI Taxonomy" id="1653776"/>
    <lineage>
        <taxon>Bacteria</taxon>
        <taxon>Bacillati</taxon>
        <taxon>Bacillota</taxon>
        <taxon>Bacilli</taxon>
        <taxon>Bacillales</taxon>
        <taxon>Bacillaceae</taxon>
        <taxon>Halalkalibacter</taxon>
    </lineage>
</organism>
<sequence length="433" mass="46751">MELKIEEFQLEGGFELELPAMYPARQKFARTKIEAQAIPALMHTESQRKQLATKIKPGMKIAVGVGSRGITNLQAIVKATITELKALGAEPFIVPAMGSHGAGKAEGQAKILAGYGITEAEVGAPVRASMETVYLGKAFGDVEVYFDRLAYEEAEGIIVIARIKPHTDFKGEIESGIMKMLGIGLGKHKGASYLHKGGMGDFAELIPAVGRHIIEHTPFLFGVGIIENSFHETAHIEIVLKDQLPGREKELLAEAKRLMPKLLCKEIDVLIVDEIGKNISGSGMDSNIIGRSSCNQSLVFDAPPINKIVVLNLTKETKGNASGIGLADYTTVRTVESIDFAALYANSTTAVEINGAKLPVMLATDQKAIVTAIRTAGRRKINDVKVVRIKNTLELDQILISENLVNEAAGHAQMEVGETAVSWTFDENGNLIK</sequence>
<evidence type="ECO:0000313" key="2">
    <source>
        <dbReference type="Proteomes" id="UP001139179"/>
    </source>
</evidence>
<accession>A0A9X2DPW3</accession>
<gene>
    <name evidence="1" type="ORF">M3202_12480</name>
</gene>
<proteinExistence type="predicted"/>
<comment type="caution">
    <text evidence="1">The sequence shown here is derived from an EMBL/GenBank/DDBJ whole genome shotgun (WGS) entry which is preliminary data.</text>
</comment>
<name>A0A9X2DPW3_9BACI</name>
<dbReference type="RefSeq" id="WP_251223663.1">
    <property type="nucleotide sequence ID" value="NZ_JAMBOL010000010.1"/>
</dbReference>
<dbReference type="Gene3D" id="3.40.50.11440">
    <property type="match status" value="1"/>
</dbReference>
<keyword evidence="2" id="KW-1185">Reference proteome</keyword>
<protein>
    <submittedName>
        <fullName evidence="1">DUF362 domain-containing protein</fullName>
    </submittedName>
</protein>
<dbReference type="EMBL" id="JAMBOL010000010">
    <property type="protein sequence ID" value="MCM3714896.1"/>
    <property type="molecule type" value="Genomic_DNA"/>
</dbReference>